<evidence type="ECO:0000313" key="2">
    <source>
        <dbReference type="EMBL" id="OGY26236.1"/>
    </source>
</evidence>
<dbReference type="Proteomes" id="UP000177588">
    <property type="component" value="Unassembled WGS sequence"/>
</dbReference>
<gene>
    <name evidence="2" type="ORF">A2Z24_01630</name>
</gene>
<organism evidence="2 3">
    <name type="scientific">Candidatus Woykebacteria bacterium RBG_16_44_10</name>
    <dbReference type="NCBI Taxonomy" id="1802597"/>
    <lineage>
        <taxon>Bacteria</taxon>
        <taxon>Candidatus Woykeibacteriota</taxon>
    </lineage>
</organism>
<dbReference type="EMBL" id="MHCT01000013">
    <property type="protein sequence ID" value="OGY26236.1"/>
    <property type="molecule type" value="Genomic_DNA"/>
</dbReference>
<dbReference type="AlphaFoldDB" id="A0A1G1WEV2"/>
<evidence type="ECO:0000259" key="1">
    <source>
        <dbReference type="PROSITE" id="PS50164"/>
    </source>
</evidence>
<dbReference type="STRING" id="1802597.A2Z24_01630"/>
<dbReference type="PROSITE" id="PS50164">
    <property type="entry name" value="GIY_YIG"/>
    <property type="match status" value="1"/>
</dbReference>
<protein>
    <submittedName>
        <fullName evidence="2">Excinuclease ABC subunit C</fullName>
    </submittedName>
</protein>
<dbReference type="Pfam" id="PF01541">
    <property type="entry name" value="GIY-YIG"/>
    <property type="match status" value="1"/>
</dbReference>
<dbReference type="CDD" id="cd10449">
    <property type="entry name" value="GIY-YIG_SLX1_like"/>
    <property type="match status" value="1"/>
</dbReference>
<evidence type="ECO:0000313" key="3">
    <source>
        <dbReference type="Proteomes" id="UP000177588"/>
    </source>
</evidence>
<dbReference type="InterPro" id="IPR035901">
    <property type="entry name" value="GIY-YIG_endonuc_sf"/>
</dbReference>
<proteinExistence type="predicted"/>
<reference evidence="2 3" key="1">
    <citation type="journal article" date="2016" name="Nat. Commun.">
        <title>Thousands of microbial genomes shed light on interconnected biogeochemical processes in an aquifer system.</title>
        <authorList>
            <person name="Anantharaman K."/>
            <person name="Brown C.T."/>
            <person name="Hug L.A."/>
            <person name="Sharon I."/>
            <person name="Castelle C.J."/>
            <person name="Probst A.J."/>
            <person name="Thomas B.C."/>
            <person name="Singh A."/>
            <person name="Wilkins M.J."/>
            <person name="Karaoz U."/>
            <person name="Brodie E.L."/>
            <person name="Williams K.H."/>
            <person name="Hubbard S.S."/>
            <person name="Banfield J.F."/>
        </authorList>
    </citation>
    <scope>NUCLEOTIDE SEQUENCE [LARGE SCALE GENOMIC DNA]</scope>
</reference>
<comment type="caution">
    <text evidence="2">The sequence shown here is derived from an EMBL/GenBank/DDBJ whole genome shotgun (WGS) entry which is preliminary data.</text>
</comment>
<name>A0A1G1WEV2_9BACT</name>
<accession>A0A1G1WEV2</accession>
<dbReference type="InterPro" id="IPR000305">
    <property type="entry name" value="GIY-YIG_endonuc"/>
</dbReference>
<dbReference type="Gene3D" id="3.40.1440.10">
    <property type="entry name" value="GIY-YIG endonuclease"/>
    <property type="match status" value="1"/>
</dbReference>
<feature type="domain" description="GIY-YIG" evidence="1">
    <location>
        <begin position="1"/>
        <end position="76"/>
    </location>
</feature>
<sequence length="78" mass="9441">MYYTYVLRSKTDEKLCVGFCSDLKKRVKEHNDGEVDSTNPRRPFEIVYFEACLDKYKAIKREKYFKTGFGRRFLNKRI</sequence>
<dbReference type="SUPFAM" id="SSF82771">
    <property type="entry name" value="GIY-YIG endonuclease"/>
    <property type="match status" value="1"/>
</dbReference>